<evidence type="ECO:0000313" key="3">
    <source>
        <dbReference type="EMBL" id="CAJ1962649.1"/>
    </source>
</evidence>
<keyword evidence="4" id="KW-1185">Reference proteome</keyword>
<protein>
    <recommendedName>
        <fullName evidence="5">Peptidase M10 metallopeptidase domain-containing protein</fullName>
    </recommendedName>
</protein>
<keyword evidence="2" id="KW-0812">Transmembrane</keyword>
<gene>
    <name evidence="3" type="ORF">CYCCA115_LOCUS19787</name>
</gene>
<dbReference type="SUPFAM" id="SSF55486">
    <property type="entry name" value="Metalloproteases ('zincins'), catalytic domain"/>
    <property type="match status" value="1"/>
</dbReference>
<accession>A0AAD2G529</accession>
<dbReference type="AlphaFoldDB" id="A0AAD2G529"/>
<dbReference type="InterPro" id="IPR024079">
    <property type="entry name" value="MetalloPept_cat_dom_sf"/>
</dbReference>
<feature type="transmembrane region" description="Helical" evidence="2">
    <location>
        <begin position="217"/>
        <end position="238"/>
    </location>
</feature>
<dbReference type="EMBL" id="CAKOGP040002114">
    <property type="protein sequence ID" value="CAJ1962649.1"/>
    <property type="molecule type" value="Genomic_DNA"/>
</dbReference>
<feature type="region of interest" description="Disordered" evidence="1">
    <location>
        <begin position="453"/>
        <end position="480"/>
    </location>
</feature>
<evidence type="ECO:0000256" key="2">
    <source>
        <dbReference type="SAM" id="Phobius"/>
    </source>
</evidence>
<feature type="region of interest" description="Disordered" evidence="1">
    <location>
        <begin position="93"/>
        <end position="119"/>
    </location>
</feature>
<evidence type="ECO:0000256" key="1">
    <source>
        <dbReference type="SAM" id="MobiDB-lite"/>
    </source>
</evidence>
<dbReference type="Gene3D" id="3.40.390.10">
    <property type="entry name" value="Collagenase (Catalytic Domain)"/>
    <property type="match status" value="1"/>
</dbReference>
<sequence length="510" mass="58057">MSGPSQNLTDEQLAAALQQQYRMEFLQRQEEQQQQQQSQRNLTRIATTAPPETEVVYNGSRDEVYAHQLQRQMHSPSIPSRIQNVGFQASIYDNNANTNTRPDAPQSRPDAPGNNAPRGDIEDVVLAQQLQDEELARQYSRRYNQQNQTIASSGTLFDNYTQTRGTHDVETQRQLSQQLTDAELAQNLAQREQEEALRRDREQQSQLQNQSKWYRRILPLFILAAAITIPLLFVFGVFSKNDVPFLDGFGNDWVDSDPWSDVGSINGNSSITVGDSAVRWANNGNGLNLEIWNAMEDKYDALFATAVANWESGAPIDSLTLSTRRVNYDSECKDENGILKVCSGNYGATKWRGLNEVKLNSLTRIIVSSVAKMNNFYLDTESEEQRLYTICHELGHGFGLPHWDVDFYNRDLGNCMDYTIRPENNMKPSTSNFEYLARLYGGRNVATVSAIQAPETAPDSENEFDLGKKDKKDKGKKGERRRILHKSDVEEVHLVHLEEEGMVLLRQYRF</sequence>
<dbReference type="GO" id="GO:0008237">
    <property type="term" value="F:metallopeptidase activity"/>
    <property type="evidence" value="ECO:0007669"/>
    <property type="project" value="InterPro"/>
</dbReference>
<organism evidence="3 4">
    <name type="scientific">Cylindrotheca closterium</name>
    <dbReference type="NCBI Taxonomy" id="2856"/>
    <lineage>
        <taxon>Eukaryota</taxon>
        <taxon>Sar</taxon>
        <taxon>Stramenopiles</taxon>
        <taxon>Ochrophyta</taxon>
        <taxon>Bacillariophyta</taxon>
        <taxon>Bacillariophyceae</taxon>
        <taxon>Bacillariophycidae</taxon>
        <taxon>Bacillariales</taxon>
        <taxon>Bacillariaceae</taxon>
        <taxon>Cylindrotheca</taxon>
    </lineage>
</organism>
<keyword evidence="2" id="KW-0472">Membrane</keyword>
<keyword evidence="2" id="KW-1133">Transmembrane helix</keyword>
<dbReference type="Proteomes" id="UP001295423">
    <property type="component" value="Unassembled WGS sequence"/>
</dbReference>
<reference evidence="3" key="1">
    <citation type="submission" date="2023-08" db="EMBL/GenBank/DDBJ databases">
        <authorList>
            <person name="Audoor S."/>
            <person name="Bilcke G."/>
        </authorList>
    </citation>
    <scope>NUCLEOTIDE SEQUENCE</scope>
</reference>
<comment type="caution">
    <text evidence="3">The sequence shown here is derived from an EMBL/GenBank/DDBJ whole genome shotgun (WGS) entry which is preliminary data.</text>
</comment>
<evidence type="ECO:0008006" key="5">
    <source>
        <dbReference type="Google" id="ProtNLM"/>
    </source>
</evidence>
<feature type="region of interest" description="Disordered" evidence="1">
    <location>
        <begin position="27"/>
        <end position="55"/>
    </location>
</feature>
<name>A0AAD2G529_9STRA</name>
<proteinExistence type="predicted"/>
<evidence type="ECO:0000313" key="4">
    <source>
        <dbReference type="Proteomes" id="UP001295423"/>
    </source>
</evidence>